<keyword evidence="2" id="KW-1185">Reference proteome</keyword>
<dbReference type="SUPFAM" id="SSF56112">
    <property type="entry name" value="Protein kinase-like (PK-like)"/>
    <property type="match status" value="1"/>
</dbReference>
<dbReference type="Proteomes" id="UP000789901">
    <property type="component" value="Unassembled WGS sequence"/>
</dbReference>
<organism evidence="1 2">
    <name type="scientific">Gigaspora margarita</name>
    <dbReference type="NCBI Taxonomy" id="4874"/>
    <lineage>
        <taxon>Eukaryota</taxon>
        <taxon>Fungi</taxon>
        <taxon>Fungi incertae sedis</taxon>
        <taxon>Mucoromycota</taxon>
        <taxon>Glomeromycotina</taxon>
        <taxon>Glomeromycetes</taxon>
        <taxon>Diversisporales</taxon>
        <taxon>Gigasporaceae</taxon>
        <taxon>Gigaspora</taxon>
    </lineage>
</organism>
<evidence type="ECO:0000313" key="2">
    <source>
        <dbReference type="Proteomes" id="UP000789901"/>
    </source>
</evidence>
<comment type="caution">
    <text evidence="1">The sequence shown here is derived from an EMBL/GenBank/DDBJ whole genome shotgun (WGS) entry which is preliminary data.</text>
</comment>
<protein>
    <submittedName>
        <fullName evidence="1">29618_t:CDS:1</fullName>
    </submittedName>
</protein>
<gene>
    <name evidence="1" type="ORF">GMARGA_LOCUS24907</name>
</gene>
<dbReference type="Gene3D" id="1.10.510.10">
    <property type="entry name" value="Transferase(Phosphotransferase) domain 1"/>
    <property type="match status" value="1"/>
</dbReference>
<reference evidence="1 2" key="1">
    <citation type="submission" date="2021-06" db="EMBL/GenBank/DDBJ databases">
        <authorList>
            <person name="Kallberg Y."/>
            <person name="Tangrot J."/>
            <person name="Rosling A."/>
        </authorList>
    </citation>
    <scope>NUCLEOTIDE SEQUENCE [LARGE SCALE GENOMIC DNA]</scope>
    <source>
        <strain evidence="1 2">120-4 pot B 10/14</strain>
    </source>
</reference>
<accession>A0ABN7VZV6</accession>
<sequence length="320" mass="37428">MVHAQSYDYDSLKYKLLSFLHSKEDPIKEDSYESDYGVCSDCSRPNTSTDWCHMCNAERFRQGFGTWTSNNEYIDKFIQDAQLGAADRREVLEWIPYEKLKHVTYVARGGYSTIYKAIWVDGPISGWNHEMQQWQRYQFMYDDKCRFLTTLDNMYSGTFGISIALKCLHDSSNVDEEFLNEWKTHLKCYKVGNFSLIRLIGITQDPETSNYMVAMEYAANGSLGDDLKNLIQKNWYVRLRRLLEIITVTLEFIKADKDLERFQNFDKQIFTRHSKACYTSRLISFPGINILPNPQDYSASITALTLDDTIEESEKDHYTL</sequence>
<proteinExistence type="predicted"/>
<name>A0ABN7VZV6_GIGMA</name>
<dbReference type="EMBL" id="CAJVQB010026920">
    <property type="protein sequence ID" value="CAG8809521.1"/>
    <property type="molecule type" value="Genomic_DNA"/>
</dbReference>
<dbReference type="InterPro" id="IPR011009">
    <property type="entry name" value="Kinase-like_dom_sf"/>
</dbReference>
<evidence type="ECO:0000313" key="1">
    <source>
        <dbReference type="EMBL" id="CAG8809521.1"/>
    </source>
</evidence>